<sequence>MRVGCFKHKGLAKFFKSGSTEGIQAAHQKRLRLILGRLNAASNAKDMDLPGLRLHELSGNRAGIWSVTVNGNWRVTFRFEDGDAEIVNYEDYH</sequence>
<dbReference type="OrthoDB" id="9801102at2"/>
<dbReference type="InterPro" id="IPR035093">
    <property type="entry name" value="RelE/ParE_toxin_dom_sf"/>
</dbReference>
<evidence type="ECO:0000313" key="2">
    <source>
        <dbReference type="Proteomes" id="UP000094291"/>
    </source>
</evidence>
<dbReference type="Pfam" id="PF05015">
    <property type="entry name" value="HigB-like_toxin"/>
    <property type="match status" value="1"/>
</dbReference>
<name>A0A1E2VA83_9GAMM</name>
<dbReference type="EMBL" id="MDTQ01000001">
    <property type="protein sequence ID" value="ODC03833.1"/>
    <property type="molecule type" value="Genomic_DNA"/>
</dbReference>
<protein>
    <submittedName>
        <fullName evidence="1">Peptidase</fullName>
    </submittedName>
</protein>
<organism evidence="1 2">
    <name type="scientific">Terasakiispira papahanaumokuakeensis</name>
    <dbReference type="NCBI Taxonomy" id="197479"/>
    <lineage>
        <taxon>Bacteria</taxon>
        <taxon>Pseudomonadati</taxon>
        <taxon>Pseudomonadota</taxon>
        <taxon>Gammaproteobacteria</taxon>
        <taxon>Oceanospirillales</taxon>
        <taxon>Terasakiispira</taxon>
    </lineage>
</organism>
<dbReference type="RefSeq" id="WP_068998404.1">
    <property type="nucleotide sequence ID" value="NZ_MDTQ01000001.1"/>
</dbReference>
<dbReference type="SUPFAM" id="SSF143011">
    <property type="entry name" value="RelE-like"/>
    <property type="match status" value="1"/>
</dbReference>
<accession>A0A1E2VA83</accession>
<dbReference type="PANTHER" id="PTHR40266">
    <property type="entry name" value="TOXIN HIGB-1"/>
    <property type="match status" value="1"/>
</dbReference>
<evidence type="ECO:0000313" key="1">
    <source>
        <dbReference type="EMBL" id="ODC03833.1"/>
    </source>
</evidence>
<comment type="caution">
    <text evidence="1">The sequence shown here is derived from an EMBL/GenBank/DDBJ whole genome shotgun (WGS) entry which is preliminary data.</text>
</comment>
<reference evidence="1 2" key="1">
    <citation type="submission" date="2016-08" db="EMBL/GenBank/DDBJ databases">
        <authorList>
            <person name="Seilhamer J.J."/>
        </authorList>
    </citation>
    <scope>NUCLEOTIDE SEQUENCE [LARGE SCALE GENOMIC DNA]</scope>
    <source>
        <strain evidence="1 2">PH27A</strain>
    </source>
</reference>
<dbReference type="Proteomes" id="UP000094291">
    <property type="component" value="Unassembled WGS sequence"/>
</dbReference>
<dbReference type="STRING" id="197479.BFW38_10045"/>
<keyword evidence="2" id="KW-1185">Reference proteome</keyword>
<dbReference type="AlphaFoldDB" id="A0A1E2VA83"/>
<gene>
    <name evidence="1" type="ORF">BFW38_10045</name>
</gene>
<dbReference type="Gene3D" id="3.30.2310.20">
    <property type="entry name" value="RelE-like"/>
    <property type="match status" value="1"/>
</dbReference>
<proteinExistence type="predicted"/>
<dbReference type="PANTHER" id="PTHR40266:SF2">
    <property type="entry name" value="TOXIN HIGB-1"/>
    <property type="match status" value="1"/>
</dbReference>
<dbReference type="InterPro" id="IPR007711">
    <property type="entry name" value="HigB-1"/>
</dbReference>